<dbReference type="Pfam" id="PF00201">
    <property type="entry name" value="UDPGT"/>
    <property type="match status" value="1"/>
</dbReference>
<keyword evidence="3" id="KW-0472">Membrane</keyword>
<dbReference type="InterPro" id="IPR002213">
    <property type="entry name" value="UDP_glucos_trans"/>
</dbReference>
<dbReference type="OrthoDB" id="5835829at2759"/>
<feature type="transmembrane region" description="Helical" evidence="3">
    <location>
        <begin position="969"/>
        <end position="991"/>
    </location>
</feature>
<evidence type="ECO:0000256" key="3">
    <source>
        <dbReference type="SAM" id="Phobius"/>
    </source>
</evidence>
<dbReference type="PANTHER" id="PTHR48043">
    <property type="entry name" value="EG:EG0003.4 PROTEIN-RELATED"/>
    <property type="match status" value="1"/>
</dbReference>
<dbReference type="SMART" id="SM00368">
    <property type="entry name" value="LRR_RI"/>
    <property type="match status" value="2"/>
</dbReference>
<dbReference type="EMBL" id="CAJNNV010025310">
    <property type="protein sequence ID" value="CAE8613798.1"/>
    <property type="molecule type" value="Genomic_DNA"/>
</dbReference>
<proteinExistence type="predicted"/>
<sequence length="1002" mass="106886">MKPWKAGLRSSSAASAGHGRIRKDTDAAATYVRACARCGCPPVVEVAADLAEQGALVVDLRLCAAEALAAVCSTLREAPGGVKQVVLRDGLVSLGGDPAYRRRVEAQRRRKQPPTLGLAPLRLLTTALTSFLAARGSKLEVLDLAGAPLGAEIPSLLAPLAAALRGCRTRSLRWLGLGGCRLGDRGLALLLPWLAGADNALPRLEALVLAWNGLADVRLIDALLRARARLCFERRAAPLQLLDLSGNPRLVDPSLAAPSRVAPACGRRQSAGGSAPRLGAVAREKAQGRPGALVRSISCSIAEGLPISVLRLKRLGLDDEALTPLLRLLQGETRRCVGSGGSLATASGFCLEEVDLRGNLLSSELQASLCESLQLLNAVRCQVHRPIRDLAWQARTVIDPFSSQQPPAPQRAQSEPGDALEERLLALDLEIAERDAVSEGGGVDEEPSREESGEAFLLRRAEERWHLRQAAVALASRRPRRKRQLPEDGSHAFQLLEAGLLLLPHSTADGLDILAYATPVCASSHQLAVRRSAEALAEAGHSVLLLEPKAAAAKAAAWRSGTASAGTGNLAVLQIEGLMSDEEFSARFKGGESFQQLSQAVNAQFLPWALPKLRERRFDLAVVDALYPILARELKLPSVHLQCHSDPDAMSGAWFHYGLSATVASQRLPEVGRNLRFAMLWLASWLTVGSHQDVRPAGNEDLSWGAYYQDYVKAILLQGSARFALPAEAAAWVADHGSRLGFVGSLTARSDARVPEAELQELQLRLRAAQRWGFALVAFGTKPNPCPLAALEALAEAGLVAIILVESCRGLPEVEVHGHVTPQSRDQAGWLNTPGLKLAVVHGGINSLLEAVSSGIPVACVPHEGDQWSNCRELQKQRLGWALHPQAEVPEVSALLRFLLGDAATSGGMGAFEGQVTAAAAELRAAGGSGAVVRWVADLEDELTSGAQKPRPRPPRPFFAAPLDWAEGWALAVPAGLALLSVLSALVRCFFAQRNQSRHKSE</sequence>
<dbReference type="Gene3D" id="3.80.10.10">
    <property type="entry name" value="Ribonuclease Inhibitor"/>
    <property type="match status" value="1"/>
</dbReference>
<name>A0A813FNR4_POLGL</name>
<dbReference type="InterPro" id="IPR032675">
    <property type="entry name" value="LRR_dom_sf"/>
</dbReference>
<dbReference type="InterPro" id="IPR050271">
    <property type="entry name" value="UDP-glycosyltransferase"/>
</dbReference>
<dbReference type="GO" id="GO:0008194">
    <property type="term" value="F:UDP-glycosyltransferase activity"/>
    <property type="evidence" value="ECO:0007669"/>
    <property type="project" value="InterPro"/>
</dbReference>
<protein>
    <submittedName>
        <fullName evidence="4">Uncharacterized protein</fullName>
    </submittedName>
</protein>
<keyword evidence="1" id="KW-0328">Glycosyltransferase</keyword>
<evidence type="ECO:0000313" key="5">
    <source>
        <dbReference type="Proteomes" id="UP000654075"/>
    </source>
</evidence>
<keyword evidence="5" id="KW-1185">Reference proteome</keyword>
<dbReference type="SUPFAM" id="SSF53756">
    <property type="entry name" value="UDP-Glycosyltransferase/glycogen phosphorylase"/>
    <property type="match status" value="1"/>
</dbReference>
<dbReference type="PANTHER" id="PTHR48043:SF145">
    <property type="entry name" value="FI06409P-RELATED"/>
    <property type="match status" value="1"/>
</dbReference>
<dbReference type="Gene3D" id="3.40.50.2000">
    <property type="entry name" value="Glycogen Phosphorylase B"/>
    <property type="match status" value="1"/>
</dbReference>
<dbReference type="Proteomes" id="UP000654075">
    <property type="component" value="Unassembled WGS sequence"/>
</dbReference>
<evidence type="ECO:0000256" key="1">
    <source>
        <dbReference type="ARBA" id="ARBA00022676"/>
    </source>
</evidence>
<evidence type="ECO:0000313" key="4">
    <source>
        <dbReference type="EMBL" id="CAE8613798.1"/>
    </source>
</evidence>
<dbReference type="AlphaFoldDB" id="A0A813FNR4"/>
<keyword evidence="3" id="KW-0812">Transmembrane</keyword>
<reference evidence="4" key="1">
    <citation type="submission" date="2021-02" db="EMBL/GenBank/DDBJ databases">
        <authorList>
            <person name="Dougan E. K."/>
            <person name="Rhodes N."/>
            <person name="Thang M."/>
            <person name="Chan C."/>
        </authorList>
    </citation>
    <scope>NUCLEOTIDE SEQUENCE</scope>
</reference>
<evidence type="ECO:0000256" key="2">
    <source>
        <dbReference type="ARBA" id="ARBA00022679"/>
    </source>
</evidence>
<gene>
    <name evidence="4" type="ORF">PGLA1383_LOCUS31540</name>
</gene>
<keyword evidence="2" id="KW-0808">Transferase</keyword>
<comment type="caution">
    <text evidence="4">The sequence shown here is derived from an EMBL/GenBank/DDBJ whole genome shotgun (WGS) entry which is preliminary data.</text>
</comment>
<organism evidence="4 5">
    <name type="scientific">Polarella glacialis</name>
    <name type="common">Dinoflagellate</name>
    <dbReference type="NCBI Taxonomy" id="89957"/>
    <lineage>
        <taxon>Eukaryota</taxon>
        <taxon>Sar</taxon>
        <taxon>Alveolata</taxon>
        <taxon>Dinophyceae</taxon>
        <taxon>Suessiales</taxon>
        <taxon>Suessiaceae</taxon>
        <taxon>Polarella</taxon>
    </lineage>
</organism>
<keyword evidence="3" id="KW-1133">Transmembrane helix</keyword>
<accession>A0A813FNR4</accession>
<dbReference type="SUPFAM" id="SSF52047">
    <property type="entry name" value="RNI-like"/>
    <property type="match status" value="1"/>
</dbReference>